<name>A0ABU0FAN4_9HYPH</name>
<dbReference type="InterPro" id="IPR006913">
    <property type="entry name" value="CENP-V/GFA"/>
</dbReference>
<dbReference type="EMBL" id="JAUSVK010000001">
    <property type="protein sequence ID" value="MDQ0391611.1"/>
    <property type="molecule type" value="Genomic_DNA"/>
</dbReference>
<dbReference type="InterPro" id="IPR011057">
    <property type="entry name" value="Mss4-like_sf"/>
</dbReference>
<evidence type="ECO:0000256" key="3">
    <source>
        <dbReference type="ARBA" id="ARBA00022833"/>
    </source>
</evidence>
<feature type="domain" description="CENP-V/GFA" evidence="5">
    <location>
        <begin position="8"/>
        <end position="125"/>
    </location>
</feature>
<dbReference type="Pfam" id="PF04828">
    <property type="entry name" value="GFA"/>
    <property type="match status" value="1"/>
</dbReference>
<gene>
    <name evidence="6" type="ORF">J3R73_001403</name>
</gene>
<keyword evidence="2" id="KW-0479">Metal-binding</keyword>
<evidence type="ECO:0000256" key="2">
    <source>
        <dbReference type="ARBA" id="ARBA00022723"/>
    </source>
</evidence>
<dbReference type="RefSeq" id="WP_307424211.1">
    <property type="nucleotide sequence ID" value="NZ_JAUSVK010000001.1"/>
</dbReference>
<protein>
    <recommendedName>
        <fullName evidence="5">CENP-V/GFA domain-containing protein</fullName>
    </recommendedName>
</protein>
<comment type="caution">
    <text evidence="6">The sequence shown here is derived from an EMBL/GenBank/DDBJ whole genome shotgun (WGS) entry which is preliminary data.</text>
</comment>
<reference evidence="6 7" key="1">
    <citation type="submission" date="2023-07" db="EMBL/GenBank/DDBJ databases">
        <title>Genomic Encyclopedia of Type Strains, Phase IV (KMG-IV): sequencing the most valuable type-strain genomes for metagenomic binning, comparative biology and taxonomic classification.</title>
        <authorList>
            <person name="Goeker M."/>
        </authorList>
    </citation>
    <scope>NUCLEOTIDE SEQUENCE [LARGE SCALE GENOMIC DNA]</scope>
    <source>
        <strain evidence="6 7">DSM 5896</strain>
    </source>
</reference>
<evidence type="ECO:0000256" key="4">
    <source>
        <dbReference type="ARBA" id="ARBA00023239"/>
    </source>
</evidence>
<organism evidence="6 7">
    <name type="scientific">Labrys monachus</name>
    <dbReference type="NCBI Taxonomy" id="217067"/>
    <lineage>
        <taxon>Bacteria</taxon>
        <taxon>Pseudomonadati</taxon>
        <taxon>Pseudomonadota</taxon>
        <taxon>Alphaproteobacteria</taxon>
        <taxon>Hyphomicrobiales</taxon>
        <taxon>Xanthobacteraceae</taxon>
        <taxon>Labrys</taxon>
    </lineage>
</organism>
<evidence type="ECO:0000259" key="5">
    <source>
        <dbReference type="PROSITE" id="PS51891"/>
    </source>
</evidence>
<dbReference type="PROSITE" id="PS51891">
    <property type="entry name" value="CENP_V_GFA"/>
    <property type="match status" value="1"/>
</dbReference>
<comment type="similarity">
    <text evidence="1">Belongs to the Gfa family.</text>
</comment>
<dbReference type="PANTHER" id="PTHR33337:SF40">
    <property type="entry name" value="CENP-V_GFA DOMAIN-CONTAINING PROTEIN-RELATED"/>
    <property type="match status" value="1"/>
</dbReference>
<dbReference type="SUPFAM" id="SSF51316">
    <property type="entry name" value="Mss4-like"/>
    <property type="match status" value="1"/>
</dbReference>
<keyword evidence="4" id="KW-0456">Lyase</keyword>
<evidence type="ECO:0000313" key="6">
    <source>
        <dbReference type="EMBL" id="MDQ0391611.1"/>
    </source>
</evidence>
<proteinExistence type="inferred from homology"/>
<dbReference type="Proteomes" id="UP001237448">
    <property type="component" value="Unassembled WGS sequence"/>
</dbReference>
<dbReference type="Gene3D" id="3.90.1590.10">
    <property type="entry name" value="glutathione-dependent formaldehyde- activating enzyme (gfa)"/>
    <property type="match status" value="1"/>
</dbReference>
<evidence type="ECO:0000313" key="7">
    <source>
        <dbReference type="Proteomes" id="UP001237448"/>
    </source>
</evidence>
<dbReference type="PANTHER" id="PTHR33337">
    <property type="entry name" value="GFA DOMAIN-CONTAINING PROTEIN"/>
    <property type="match status" value="1"/>
</dbReference>
<accession>A0ABU0FAN4</accession>
<sequence length="139" mass="14919">MNESGKRHTGGCLCGAVRYEAEGEPDLCGHCYCADCRKASGSGFIPFMGFSSRAVRFTGRTQQFRSTSWRGTEAVRNSCPVCGGLVFGGEVGKDDSHTIYAGSLDDPSAFRPTVAIFTRGRPDWATIPPGLAVFETLPE</sequence>
<keyword evidence="3" id="KW-0862">Zinc</keyword>
<keyword evidence="7" id="KW-1185">Reference proteome</keyword>
<evidence type="ECO:0000256" key="1">
    <source>
        <dbReference type="ARBA" id="ARBA00005495"/>
    </source>
</evidence>